<dbReference type="SUPFAM" id="SSF50630">
    <property type="entry name" value="Acid proteases"/>
    <property type="match status" value="1"/>
</dbReference>
<evidence type="ECO:0000313" key="1">
    <source>
        <dbReference type="EMBL" id="VAW35415.1"/>
    </source>
</evidence>
<dbReference type="InterPro" id="IPR034122">
    <property type="entry name" value="Retropepsin-like_bacterial"/>
</dbReference>
<protein>
    <recommendedName>
        <fullName evidence="2">Peptidase A2 domain-containing protein</fullName>
    </recommendedName>
</protein>
<gene>
    <name evidence="1" type="ORF">MNBD_DELTA03-1555</name>
</gene>
<dbReference type="InterPro" id="IPR011969">
    <property type="entry name" value="Clan_AA_Asp_peptidase_C"/>
</dbReference>
<accession>A0A3B0UW85</accession>
<proteinExistence type="predicted"/>
<dbReference type="AlphaFoldDB" id="A0A3B0UW85"/>
<dbReference type="NCBIfam" id="TIGR02281">
    <property type="entry name" value="clan_AA_DTGA"/>
    <property type="match status" value="1"/>
</dbReference>
<name>A0A3B0UW85_9ZZZZ</name>
<dbReference type="InterPro" id="IPR021109">
    <property type="entry name" value="Peptidase_aspartic_dom_sf"/>
</dbReference>
<feature type="non-terminal residue" evidence="1">
    <location>
        <position position="1"/>
    </location>
</feature>
<dbReference type="Gene3D" id="2.40.70.10">
    <property type="entry name" value="Acid Proteases"/>
    <property type="match status" value="1"/>
</dbReference>
<dbReference type="GO" id="GO:0006508">
    <property type="term" value="P:proteolysis"/>
    <property type="evidence" value="ECO:0007669"/>
    <property type="project" value="InterPro"/>
</dbReference>
<dbReference type="Pfam" id="PF13975">
    <property type="entry name" value="gag-asp_proteas"/>
    <property type="match status" value="1"/>
</dbReference>
<sequence>RRVALEHQKKAAAAEGVSPAVMKKTAVNDQTVIIGWLSVIDPWGHQVSKIRSAITGAGWLALPARACIGGKKWLFSADSGGQYIVKYGLWKAVNNVGLWHIDLKDSSSGPALRAWDDSLPVDWFRLTGTGVRRDIKLSPGKSAGNFVVCSFINKRRPEAGIFVQNGSVVGWSFGPWLNNAYMWAGGPGESLSNNSTVEDFYNQTFAGGREEQFSKALALNADSGNSGLTQLAALAAAWQAEPKLSLGNTPDYLRPAEITKLMRRLSRRAIRAGHGAEVVRILNADTLRRAADINLLMDIVPAVTTVSGFEAATSLIEHTGRDIVQAGGHNVPALNAMHAGLYREWLQSLVTVRAVKEGMTIWRKASDFYPKDPSLHLLGVELLLAAGNWQAADTLLYNREYPAALQDKVDLLGRRISDMKGEAGKIVIHFQPGSSTIPVTALLNAGMNQKFMVDTGASMVTIPSDTADALGLKIISDYHGSSQDVATAGGMVSAIRVMIDTLEINGWVEHDIPALVLDIPGQPGMGLLGLNYLKRFKMNLNNGQGSLLLTPR</sequence>
<evidence type="ECO:0008006" key="2">
    <source>
        <dbReference type="Google" id="ProtNLM"/>
    </source>
</evidence>
<dbReference type="GO" id="GO:0004190">
    <property type="term" value="F:aspartic-type endopeptidase activity"/>
    <property type="evidence" value="ECO:0007669"/>
    <property type="project" value="InterPro"/>
</dbReference>
<reference evidence="1" key="1">
    <citation type="submission" date="2018-06" db="EMBL/GenBank/DDBJ databases">
        <authorList>
            <person name="Zhirakovskaya E."/>
        </authorList>
    </citation>
    <scope>NUCLEOTIDE SEQUENCE</scope>
</reference>
<dbReference type="InterPro" id="IPR001969">
    <property type="entry name" value="Aspartic_peptidase_AS"/>
</dbReference>
<dbReference type="CDD" id="cd05483">
    <property type="entry name" value="retropepsin_like_bacteria"/>
    <property type="match status" value="1"/>
</dbReference>
<organism evidence="1">
    <name type="scientific">hydrothermal vent metagenome</name>
    <dbReference type="NCBI Taxonomy" id="652676"/>
    <lineage>
        <taxon>unclassified sequences</taxon>
        <taxon>metagenomes</taxon>
        <taxon>ecological metagenomes</taxon>
    </lineage>
</organism>
<dbReference type="PROSITE" id="PS00141">
    <property type="entry name" value="ASP_PROTEASE"/>
    <property type="match status" value="1"/>
</dbReference>
<dbReference type="EMBL" id="UOEX01000129">
    <property type="protein sequence ID" value="VAW35415.1"/>
    <property type="molecule type" value="Genomic_DNA"/>
</dbReference>